<organism evidence="4 5">
    <name type="scientific">Salinisphaera hydrothermalis (strain C41B8)</name>
    <dbReference type="NCBI Taxonomy" id="1304275"/>
    <lineage>
        <taxon>Bacteria</taxon>
        <taxon>Pseudomonadati</taxon>
        <taxon>Pseudomonadota</taxon>
        <taxon>Gammaproteobacteria</taxon>
        <taxon>Salinisphaerales</taxon>
        <taxon>Salinisphaeraceae</taxon>
        <taxon>Salinisphaera</taxon>
    </lineage>
</organism>
<dbReference type="InterPro" id="IPR036291">
    <property type="entry name" value="NAD(P)-bd_dom_sf"/>
</dbReference>
<accession>A0A084IPM0</accession>
<evidence type="ECO:0000313" key="4">
    <source>
        <dbReference type="EMBL" id="KEZ78654.1"/>
    </source>
</evidence>
<dbReference type="PANTHER" id="PTHR48107:SF7">
    <property type="entry name" value="RE15974P"/>
    <property type="match status" value="1"/>
</dbReference>
<dbReference type="Pfam" id="PF13561">
    <property type="entry name" value="adh_short_C2"/>
    <property type="match status" value="1"/>
</dbReference>
<dbReference type="FunFam" id="3.40.50.720:FF:000084">
    <property type="entry name" value="Short-chain dehydrogenase reductase"/>
    <property type="match status" value="1"/>
</dbReference>
<sequence length="239" mass="24666">MALVTGGSRGIGAATARRLGADGFAVLVNYAGRADKADDVVATIRQAGGHAVAVQGDVSVPADVARLFDAAEAEFGGLDVLVNSAGVIELAPIGEMSDADFDRIVAINLKGTFNTLREASRRLRPGGRIINLSTGVTRLLRPGYGAYAASKAAVEALTGVLTKEMRGRDIRVNAVAPGPTATELFFDGKSDALVDEIARLSPLERLGQPDEIAAVIAMLASDSGAWVNGQTIHVNGGMV</sequence>
<dbReference type="AlphaFoldDB" id="A0A084IPM0"/>
<dbReference type="InterPro" id="IPR057326">
    <property type="entry name" value="KR_dom"/>
</dbReference>
<dbReference type="SMART" id="SM00822">
    <property type="entry name" value="PKS_KR"/>
    <property type="match status" value="1"/>
</dbReference>
<dbReference type="STRING" id="1304275.C41B8_03526"/>
<protein>
    <submittedName>
        <fullName evidence="4">Short-chain dehydrogenase/reductase SDR</fullName>
    </submittedName>
</protein>
<feature type="domain" description="Ketoreductase" evidence="3">
    <location>
        <begin position="3"/>
        <end position="178"/>
    </location>
</feature>
<name>A0A084IPM0_SALHC</name>
<gene>
    <name evidence="4" type="ORF">C41B8_03526</name>
</gene>
<dbReference type="EMBL" id="APNK01000003">
    <property type="protein sequence ID" value="KEZ78654.1"/>
    <property type="molecule type" value="Genomic_DNA"/>
</dbReference>
<dbReference type="PANTHER" id="PTHR48107">
    <property type="entry name" value="NADPH-DEPENDENT ALDEHYDE REDUCTASE-LIKE PROTEIN, CHLOROPLASTIC-RELATED"/>
    <property type="match status" value="1"/>
</dbReference>
<proteinExistence type="inferred from homology"/>
<dbReference type="GO" id="GO:0016614">
    <property type="term" value="F:oxidoreductase activity, acting on CH-OH group of donors"/>
    <property type="evidence" value="ECO:0007669"/>
    <property type="project" value="UniProtKB-ARBA"/>
</dbReference>
<dbReference type="PRINTS" id="PR00080">
    <property type="entry name" value="SDRFAMILY"/>
</dbReference>
<dbReference type="CDD" id="cd05362">
    <property type="entry name" value="THN_reductase-like_SDR_c"/>
    <property type="match status" value="1"/>
</dbReference>
<keyword evidence="2" id="KW-0560">Oxidoreductase</keyword>
<dbReference type="PRINTS" id="PR00081">
    <property type="entry name" value="GDHRDH"/>
</dbReference>
<evidence type="ECO:0000256" key="2">
    <source>
        <dbReference type="ARBA" id="ARBA00023002"/>
    </source>
</evidence>
<dbReference type="Gene3D" id="3.40.50.720">
    <property type="entry name" value="NAD(P)-binding Rossmann-like Domain"/>
    <property type="match status" value="1"/>
</dbReference>
<reference evidence="4 5" key="1">
    <citation type="submission" date="2013-03" db="EMBL/GenBank/DDBJ databases">
        <title>Salinisphaera hydrothermalis C41B8 Genome Sequencing.</title>
        <authorList>
            <person name="Li C."/>
            <person name="Lai Q."/>
            <person name="Shao Z."/>
        </authorList>
    </citation>
    <scope>NUCLEOTIDE SEQUENCE [LARGE SCALE GENOMIC DNA]</scope>
    <source>
        <strain evidence="4 5">C41B8</strain>
    </source>
</reference>
<dbReference type="eggNOG" id="COG1028">
    <property type="taxonomic scope" value="Bacteria"/>
</dbReference>
<evidence type="ECO:0000313" key="5">
    <source>
        <dbReference type="Proteomes" id="UP000028302"/>
    </source>
</evidence>
<dbReference type="InterPro" id="IPR002347">
    <property type="entry name" value="SDR_fam"/>
</dbReference>
<keyword evidence="5" id="KW-1185">Reference proteome</keyword>
<dbReference type="Proteomes" id="UP000028302">
    <property type="component" value="Unassembled WGS sequence"/>
</dbReference>
<dbReference type="SUPFAM" id="SSF51735">
    <property type="entry name" value="NAD(P)-binding Rossmann-fold domains"/>
    <property type="match status" value="1"/>
</dbReference>
<evidence type="ECO:0000259" key="3">
    <source>
        <dbReference type="SMART" id="SM00822"/>
    </source>
</evidence>
<comment type="similarity">
    <text evidence="1">Belongs to the short-chain dehydrogenases/reductases (SDR) family.</text>
</comment>
<evidence type="ECO:0000256" key="1">
    <source>
        <dbReference type="ARBA" id="ARBA00006484"/>
    </source>
</evidence>
<comment type="caution">
    <text evidence="4">The sequence shown here is derived from an EMBL/GenBank/DDBJ whole genome shotgun (WGS) entry which is preliminary data.</text>
</comment>